<dbReference type="AlphaFoldDB" id="A0A0F6SGP0"/>
<dbReference type="GO" id="GO:0006974">
    <property type="term" value="P:DNA damage response"/>
    <property type="evidence" value="ECO:0007669"/>
    <property type="project" value="TreeGrafter"/>
</dbReference>
<keyword evidence="2" id="KW-1185">Reference proteome</keyword>
<protein>
    <recommendedName>
        <fullName evidence="3">DUF541 domain-containing protein</fullName>
    </recommendedName>
</protein>
<dbReference type="Pfam" id="PF04402">
    <property type="entry name" value="SIMPL"/>
    <property type="match status" value="1"/>
</dbReference>
<dbReference type="KEGG" id="samy:DB32_006178"/>
<gene>
    <name evidence="1" type="ORF">DB32_006178</name>
</gene>
<dbReference type="Proteomes" id="UP000034883">
    <property type="component" value="Chromosome"/>
</dbReference>
<organism evidence="1 2">
    <name type="scientific">Sandaracinus amylolyticus</name>
    <dbReference type="NCBI Taxonomy" id="927083"/>
    <lineage>
        <taxon>Bacteria</taxon>
        <taxon>Pseudomonadati</taxon>
        <taxon>Myxococcota</taxon>
        <taxon>Polyangia</taxon>
        <taxon>Polyangiales</taxon>
        <taxon>Sandaracinaceae</taxon>
        <taxon>Sandaracinus</taxon>
    </lineage>
</organism>
<dbReference type="PANTHER" id="PTHR34387">
    <property type="entry name" value="SLR1258 PROTEIN"/>
    <property type="match status" value="1"/>
</dbReference>
<sequence>MGIAALLGLAACAHPGAGGTTLVRDDVGIQVTGQGDSEARPDLAVVRVGIESRRPSVAEARESAAQATSAMIAALRGAGIPEDRTQTASLSITPEYEYTEQGQRLLGYTARNQLEVRIAEIDRAGEVIDAAVGAGGDQARLESVTLEVTDPSAARAEARREAMDAARRDASQLAELAGVELGAPIAIEETIADEGPRPFAARMEAADAMTTTPVQPDTTRIRVHVRVRYAVQ</sequence>
<dbReference type="EMBL" id="CP011125">
    <property type="protein sequence ID" value="AKF09029.1"/>
    <property type="molecule type" value="Genomic_DNA"/>
</dbReference>
<dbReference type="InterPro" id="IPR052022">
    <property type="entry name" value="26kDa_periplasmic_antigen"/>
</dbReference>
<proteinExistence type="predicted"/>
<name>A0A0F6SGP0_9BACT</name>
<reference evidence="1 2" key="1">
    <citation type="submission" date="2015-03" db="EMBL/GenBank/DDBJ databases">
        <title>Genome assembly of Sandaracinus amylolyticus DSM 53668.</title>
        <authorList>
            <person name="Sharma G."/>
            <person name="Subramanian S."/>
        </authorList>
    </citation>
    <scope>NUCLEOTIDE SEQUENCE [LARGE SCALE GENOMIC DNA]</scope>
    <source>
        <strain evidence="1 2">DSM 53668</strain>
    </source>
</reference>
<evidence type="ECO:0000313" key="1">
    <source>
        <dbReference type="EMBL" id="AKF09029.1"/>
    </source>
</evidence>
<dbReference type="Gene3D" id="3.30.70.2970">
    <property type="entry name" value="Protein of unknown function (DUF541), domain 2"/>
    <property type="match status" value="1"/>
</dbReference>
<evidence type="ECO:0000313" key="2">
    <source>
        <dbReference type="Proteomes" id="UP000034883"/>
    </source>
</evidence>
<dbReference type="Gene3D" id="3.30.110.170">
    <property type="entry name" value="Protein of unknown function (DUF541), domain 1"/>
    <property type="match status" value="1"/>
</dbReference>
<evidence type="ECO:0008006" key="3">
    <source>
        <dbReference type="Google" id="ProtNLM"/>
    </source>
</evidence>
<accession>A0A0F6SGP0</accession>
<dbReference type="InterPro" id="IPR007497">
    <property type="entry name" value="SIMPL/DUF541"/>
</dbReference>
<dbReference type="PANTHER" id="PTHR34387:SF1">
    <property type="entry name" value="PERIPLASMIC IMMUNOGENIC PROTEIN"/>
    <property type="match status" value="1"/>
</dbReference>